<comment type="subcellular location">
    <subcellularLocation>
        <location evidence="2">Cytoplasm</location>
    </subcellularLocation>
</comment>
<dbReference type="OrthoDB" id="2156623at2759"/>
<evidence type="ECO:0000259" key="20">
    <source>
        <dbReference type="PROSITE" id="PS51285"/>
    </source>
</evidence>
<evidence type="ECO:0000259" key="19">
    <source>
        <dbReference type="PROSITE" id="PS50011"/>
    </source>
</evidence>
<feature type="domain" description="AGC-kinase C-terminal" evidence="20">
    <location>
        <begin position="368"/>
        <end position="439"/>
    </location>
</feature>
<dbReference type="FunFam" id="1.10.510.10:FF:000086">
    <property type="entry name" value="Non-specific serine/threonine protein kinase"/>
    <property type="match status" value="1"/>
</dbReference>
<sequence length="527" mass="61328">MEQHVERLLQQYKERQQRAQQLAKEMECADLPESMREHMMIFLTQKESRYLRLKRQKMNKNMFEVVKHIGFGAFGRVSLVKKKDTGQVYAMKKLLKKDVIMKQQAAHVKAERDILAEADSQWIVKLYYSFQDERSLYLIMEYVPGGDMMQLLINKGIFYEKLAMFYIAELTCAIEYVHGLGFIHRDIKPDNILIDQNGHIKLTDFGLCTGLRWTHDKRYYGPENDEVENTDAQKEYLLAHPNMPGRPKVLDIRNHCKRNQSHSLVGTDNYMAPEVIRGTGHTQLCDWWSVGVILYEMVFGRPPFLSKDRYETQYKIIKWRHYLDLSNRIGAKLTKECIDVIRQLCCEQEERLGCRNGAEDLKTHAWFKGIDFTSLRSTRAEYIPRVEHPEDTSNFDTFEFDSSDQTFDTMAKRASASASFNPAFYEFTFRHFFDFDGQGCPSFRKRRPSLAPLLEATSTSSQSPALSAHSNKIDNHMNSPDIKMNNNNNNNNNTKFRPLTETPQSSITTTITLQNDDEYESDDSLVV</sequence>
<dbReference type="Gene3D" id="3.30.200.20">
    <property type="entry name" value="Phosphorylase Kinase, domain 1"/>
    <property type="match status" value="2"/>
</dbReference>
<comment type="similarity">
    <text evidence="3">Belongs to the protein kinase superfamily. AGC Ser/Thr protein kinase family.</text>
</comment>
<name>A0A0N5D2K9_THECL</name>
<comment type="catalytic activity">
    <reaction evidence="14">
        <text>L-threonyl-[protein] + ATP = O-phospho-L-threonyl-[protein] + ADP + H(+)</text>
        <dbReference type="Rhea" id="RHEA:46608"/>
        <dbReference type="Rhea" id="RHEA-COMP:11060"/>
        <dbReference type="Rhea" id="RHEA-COMP:11605"/>
        <dbReference type="ChEBI" id="CHEBI:15378"/>
        <dbReference type="ChEBI" id="CHEBI:30013"/>
        <dbReference type="ChEBI" id="CHEBI:30616"/>
        <dbReference type="ChEBI" id="CHEBI:61977"/>
        <dbReference type="ChEBI" id="CHEBI:456216"/>
        <dbReference type="EC" id="2.7.11.1"/>
    </reaction>
</comment>
<keyword evidence="8" id="KW-0808">Transferase</keyword>
<evidence type="ECO:0000313" key="23">
    <source>
        <dbReference type="WBParaSite" id="TCLT_0000712301-mRNA-1"/>
    </source>
</evidence>
<feature type="region of interest" description="Disordered" evidence="18">
    <location>
        <begin position="455"/>
        <end position="527"/>
    </location>
</feature>
<dbReference type="CDD" id="cd21774">
    <property type="entry name" value="MobB_LATS"/>
    <property type="match status" value="1"/>
</dbReference>
<feature type="domain" description="Protein kinase" evidence="19">
    <location>
        <begin position="63"/>
        <end position="367"/>
    </location>
</feature>
<keyword evidence="13" id="KW-0460">Magnesium</keyword>
<evidence type="ECO:0000256" key="15">
    <source>
        <dbReference type="ARBA" id="ARBA00048679"/>
    </source>
</evidence>
<dbReference type="Proteomes" id="UP000276776">
    <property type="component" value="Unassembled WGS sequence"/>
</dbReference>
<dbReference type="InterPro" id="IPR008271">
    <property type="entry name" value="Ser/Thr_kinase_AS"/>
</dbReference>
<reference evidence="23" key="1">
    <citation type="submission" date="2017-02" db="UniProtKB">
        <authorList>
            <consortium name="WormBaseParasite"/>
        </authorList>
    </citation>
    <scope>IDENTIFICATION</scope>
</reference>
<evidence type="ECO:0000256" key="12">
    <source>
        <dbReference type="ARBA" id="ARBA00022840"/>
    </source>
</evidence>
<dbReference type="GO" id="GO:0071944">
    <property type="term" value="C:cell periphery"/>
    <property type="evidence" value="ECO:0007669"/>
    <property type="project" value="UniProtKB-ARBA"/>
</dbReference>
<dbReference type="GO" id="GO:0045177">
    <property type="term" value="C:apical part of cell"/>
    <property type="evidence" value="ECO:0007669"/>
    <property type="project" value="UniProtKB-ARBA"/>
</dbReference>
<dbReference type="InterPro" id="IPR017441">
    <property type="entry name" value="Protein_kinase_ATP_BS"/>
</dbReference>
<dbReference type="EC" id="2.7.11.1" evidence="4"/>
<proteinExistence type="inferred from homology"/>
<dbReference type="FunFam" id="3.30.200.20:FF:000391">
    <property type="entry name" value="Large tumor suppressor kinase 1"/>
    <property type="match status" value="1"/>
</dbReference>
<keyword evidence="11" id="KW-0418">Kinase</keyword>
<dbReference type="STRING" id="103827.A0A0N5D2K9"/>
<evidence type="ECO:0000256" key="16">
    <source>
        <dbReference type="PROSITE-ProRule" id="PRU10141"/>
    </source>
</evidence>
<dbReference type="PROSITE" id="PS51285">
    <property type="entry name" value="AGC_KINASE_CTER"/>
    <property type="match status" value="1"/>
</dbReference>
<feature type="compositionally biased region" description="Acidic residues" evidence="18">
    <location>
        <begin position="515"/>
        <end position="527"/>
    </location>
</feature>
<protein>
    <recommendedName>
        <fullName evidence="4">non-specific serine/threonine protein kinase</fullName>
        <ecNumber evidence="4">2.7.11.1</ecNumber>
    </recommendedName>
</protein>
<keyword evidence="7" id="KW-0597">Phosphoprotein</keyword>
<dbReference type="Pfam" id="PF00069">
    <property type="entry name" value="Pkinase"/>
    <property type="match status" value="2"/>
</dbReference>
<dbReference type="SUPFAM" id="SSF56112">
    <property type="entry name" value="Protein kinase-like (PK-like)"/>
    <property type="match status" value="1"/>
</dbReference>
<feature type="coiled-coil region" evidence="17">
    <location>
        <begin position="2"/>
        <end position="29"/>
    </location>
</feature>
<keyword evidence="5" id="KW-0963">Cytoplasm</keyword>
<dbReference type="InterPro" id="IPR011009">
    <property type="entry name" value="Kinase-like_dom_sf"/>
</dbReference>
<dbReference type="GO" id="GO:0046620">
    <property type="term" value="P:regulation of organ growth"/>
    <property type="evidence" value="ECO:0007669"/>
    <property type="project" value="TreeGrafter"/>
</dbReference>
<comment type="catalytic activity">
    <reaction evidence="15">
        <text>L-seryl-[protein] + ATP = O-phospho-L-seryl-[protein] + ADP + H(+)</text>
        <dbReference type="Rhea" id="RHEA:17989"/>
        <dbReference type="Rhea" id="RHEA-COMP:9863"/>
        <dbReference type="Rhea" id="RHEA-COMP:11604"/>
        <dbReference type="ChEBI" id="CHEBI:15378"/>
        <dbReference type="ChEBI" id="CHEBI:29999"/>
        <dbReference type="ChEBI" id="CHEBI:30616"/>
        <dbReference type="ChEBI" id="CHEBI:83421"/>
        <dbReference type="ChEBI" id="CHEBI:456216"/>
        <dbReference type="EC" id="2.7.11.1"/>
    </reaction>
</comment>
<evidence type="ECO:0000313" key="22">
    <source>
        <dbReference type="Proteomes" id="UP000276776"/>
    </source>
</evidence>
<dbReference type="PROSITE" id="PS00108">
    <property type="entry name" value="PROTEIN_KINASE_ST"/>
    <property type="match status" value="1"/>
</dbReference>
<dbReference type="GO" id="GO:0048731">
    <property type="term" value="P:system development"/>
    <property type="evidence" value="ECO:0007669"/>
    <property type="project" value="UniProtKB-ARBA"/>
</dbReference>
<dbReference type="SMART" id="SM00133">
    <property type="entry name" value="S_TK_X"/>
    <property type="match status" value="1"/>
</dbReference>
<keyword evidence="12 16" id="KW-0067">ATP-binding</keyword>
<reference evidence="21 22" key="2">
    <citation type="submission" date="2018-11" db="EMBL/GenBank/DDBJ databases">
        <authorList>
            <consortium name="Pathogen Informatics"/>
        </authorList>
    </citation>
    <scope>NUCLEOTIDE SEQUENCE [LARGE SCALE GENOMIC DNA]</scope>
</reference>
<evidence type="ECO:0000256" key="10">
    <source>
        <dbReference type="ARBA" id="ARBA00022741"/>
    </source>
</evidence>
<dbReference type="GO" id="GO:0005737">
    <property type="term" value="C:cytoplasm"/>
    <property type="evidence" value="ECO:0007669"/>
    <property type="project" value="UniProtKB-SubCell"/>
</dbReference>
<evidence type="ECO:0000256" key="17">
    <source>
        <dbReference type="SAM" id="Coils"/>
    </source>
</evidence>
<evidence type="ECO:0000256" key="1">
    <source>
        <dbReference type="ARBA" id="ARBA00001946"/>
    </source>
</evidence>
<evidence type="ECO:0000256" key="13">
    <source>
        <dbReference type="ARBA" id="ARBA00022842"/>
    </source>
</evidence>
<dbReference type="InterPro" id="IPR000961">
    <property type="entry name" value="AGC-kinase_C"/>
</dbReference>
<dbReference type="PANTHER" id="PTHR24356:SF418">
    <property type="entry name" value="SERINE_THREONINE-PROTEIN KINASE WARTS"/>
    <property type="match status" value="1"/>
</dbReference>
<keyword evidence="9" id="KW-0479">Metal-binding</keyword>
<dbReference type="FunFam" id="1.10.510.10:FF:000057">
    <property type="entry name" value="Non-specific serine/threonine protein kinase"/>
    <property type="match status" value="1"/>
</dbReference>
<dbReference type="AlphaFoldDB" id="A0A0N5D2K9"/>
<evidence type="ECO:0000256" key="8">
    <source>
        <dbReference type="ARBA" id="ARBA00022679"/>
    </source>
</evidence>
<evidence type="ECO:0000256" key="6">
    <source>
        <dbReference type="ARBA" id="ARBA00022527"/>
    </source>
</evidence>
<dbReference type="GO" id="GO:0000082">
    <property type="term" value="P:G1/S transition of mitotic cell cycle"/>
    <property type="evidence" value="ECO:0007669"/>
    <property type="project" value="TreeGrafter"/>
</dbReference>
<dbReference type="GO" id="GO:0005524">
    <property type="term" value="F:ATP binding"/>
    <property type="evidence" value="ECO:0007669"/>
    <property type="project" value="UniProtKB-UniRule"/>
</dbReference>
<dbReference type="PROSITE" id="PS00107">
    <property type="entry name" value="PROTEIN_KINASE_ATP"/>
    <property type="match status" value="1"/>
</dbReference>
<evidence type="ECO:0000256" key="2">
    <source>
        <dbReference type="ARBA" id="ARBA00004496"/>
    </source>
</evidence>
<organism evidence="23">
    <name type="scientific">Thelazia callipaeda</name>
    <name type="common">Oriental eyeworm</name>
    <name type="synonym">Parasitic nematode</name>
    <dbReference type="NCBI Taxonomy" id="103827"/>
    <lineage>
        <taxon>Eukaryota</taxon>
        <taxon>Metazoa</taxon>
        <taxon>Ecdysozoa</taxon>
        <taxon>Nematoda</taxon>
        <taxon>Chromadorea</taxon>
        <taxon>Rhabditida</taxon>
        <taxon>Spirurina</taxon>
        <taxon>Spiruromorpha</taxon>
        <taxon>Thelazioidea</taxon>
        <taxon>Thelaziidae</taxon>
        <taxon>Thelazia</taxon>
    </lineage>
</organism>
<evidence type="ECO:0000256" key="5">
    <source>
        <dbReference type="ARBA" id="ARBA00022490"/>
    </source>
</evidence>
<dbReference type="InterPro" id="IPR000719">
    <property type="entry name" value="Prot_kinase_dom"/>
</dbReference>
<dbReference type="SMART" id="SM00220">
    <property type="entry name" value="S_TKc"/>
    <property type="match status" value="1"/>
</dbReference>
<evidence type="ECO:0000313" key="21">
    <source>
        <dbReference type="EMBL" id="VDN04539.1"/>
    </source>
</evidence>
<keyword evidence="10 16" id="KW-0547">Nucleotide-binding</keyword>
<feature type="compositionally biased region" description="Polar residues" evidence="18">
    <location>
        <begin position="501"/>
        <end position="514"/>
    </location>
</feature>
<keyword evidence="17" id="KW-0175">Coiled coil</keyword>
<dbReference type="GO" id="GO:0042308">
    <property type="term" value="P:negative regulation of protein import into nucleus"/>
    <property type="evidence" value="ECO:0007669"/>
    <property type="project" value="UniProtKB-ARBA"/>
</dbReference>
<dbReference type="GO" id="GO:0043065">
    <property type="term" value="P:positive regulation of apoptotic process"/>
    <property type="evidence" value="ECO:0007669"/>
    <property type="project" value="TreeGrafter"/>
</dbReference>
<dbReference type="PANTHER" id="PTHR24356">
    <property type="entry name" value="SERINE/THREONINE-PROTEIN KINASE"/>
    <property type="match status" value="1"/>
</dbReference>
<dbReference type="InterPro" id="IPR050236">
    <property type="entry name" value="Ser_Thr_kinase_AGC"/>
</dbReference>
<evidence type="ECO:0000256" key="18">
    <source>
        <dbReference type="SAM" id="MobiDB-lite"/>
    </source>
</evidence>
<gene>
    <name evidence="21" type="ORF">TCLT_LOCUS7112</name>
</gene>
<comment type="cofactor">
    <cofactor evidence="1">
        <name>Mg(2+)</name>
        <dbReference type="ChEBI" id="CHEBI:18420"/>
    </cofactor>
</comment>
<evidence type="ECO:0000256" key="9">
    <source>
        <dbReference type="ARBA" id="ARBA00022723"/>
    </source>
</evidence>
<evidence type="ECO:0000256" key="3">
    <source>
        <dbReference type="ARBA" id="ARBA00009903"/>
    </source>
</evidence>
<dbReference type="OMA" id="REKMQNW"/>
<accession>A0A0N5D2K9</accession>
<dbReference type="PROSITE" id="PS50011">
    <property type="entry name" value="PROTEIN_KINASE_DOM"/>
    <property type="match status" value="1"/>
</dbReference>
<evidence type="ECO:0000256" key="14">
    <source>
        <dbReference type="ARBA" id="ARBA00047899"/>
    </source>
</evidence>
<dbReference type="EMBL" id="UYYF01004476">
    <property type="protein sequence ID" value="VDN04539.1"/>
    <property type="molecule type" value="Genomic_DNA"/>
</dbReference>
<evidence type="ECO:0000256" key="4">
    <source>
        <dbReference type="ARBA" id="ARBA00012513"/>
    </source>
</evidence>
<feature type="binding site" evidence="16">
    <location>
        <position position="102"/>
    </location>
    <ligand>
        <name>ATP</name>
        <dbReference type="ChEBI" id="CHEBI:30616"/>
    </ligand>
</feature>
<keyword evidence="6" id="KW-0723">Serine/threonine-protein kinase</keyword>
<dbReference type="WBParaSite" id="TCLT_0000712301-mRNA-1">
    <property type="protein sequence ID" value="TCLT_0000712301-mRNA-1"/>
    <property type="gene ID" value="TCLT_0000712301"/>
</dbReference>
<feature type="compositionally biased region" description="Polar residues" evidence="18">
    <location>
        <begin position="456"/>
        <end position="470"/>
    </location>
</feature>
<dbReference type="GO" id="GO:0009653">
    <property type="term" value="P:anatomical structure morphogenesis"/>
    <property type="evidence" value="ECO:0007669"/>
    <property type="project" value="UniProtKB-ARBA"/>
</dbReference>
<evidence type="ECO:0000256" key="7">
    <source>
        <dbReference type="ARBA" id="ARBA00022553"/>
    </source>
</evidence>
<keyword evidence="22" id="KW-1185">Reference proteome</keyword>
<dbReference type="GO" id="GO:0046872">
    <property type="term" value="F:metal ion binding"/>
    <property type="evidence" value="ECO:0007669"/>
    <property type="project" value="UniProtKB-KW"/>
</dbReference>
<evidence type="ECO:0000256" key="11">
    <source>
        <dbReference type="ARBA" id="ARBA00022777"/>
    </source>
</evidence>
<dbReference type="GO" id="GO:0004674">
    <property type="term" value="F:protein serine/threonine kinase activity"/>
    <property type="evidence" value="ECO:0007669"/>
    <property type="project" value="UniProtKB-KW"/>
</dbReference>
<dbReference type="Gene3D" id="1.10.510.10">
    <property type="entry name" value="Transferase(Phosphotransferase) domain 1"/>
    <property type="match status" value="2"/>
</dbReference>
<dbReference type="GO" id="GO:0035329">
    <property type="term" value="P:hippo signaling"/>
    <property type="evidence" value="ECO:0007669"/>
    <property type="project" value="TreeGrafter"/>
</dbReference>